<proteinExistence type="predicted"/>
<sequence>MKIQGRARPINGKPYLVNQTEHSVRELVKQLAVDDQLVFRKSRGLIRYHFRLSPAGAHMLGL</sequence>
<evidence type="ECO:0000313" key="1">
    <source>
        <dbReference type="EMBL" id="OGL86653.1"/>
    </source>
</evidence>
<dbReference type="AlphaFoldDB" id="A0A1F7V824"/>
<evidence type="ECO:0000313" key="2">
    <source>
        <dbReference type="Proteomes" id="UP000178723"/>
    </source>
</evidence>
<dbReference type="STRING" id="1802407.A3I40_00215"/>
<dbReference type="EMBL" id="MGEP01000045">
    <property type="protein sequence ID" value="OGL86653.1"/>
    <property type="molecule type" value="Genomic_DNA"/>
</dbReference>
<gene>
    <name evidence="1" type="ORF">A3I40_00215</name>
</gene>
<dbReference type="Proteomes" id="UP000178723">
    <property type="component" value="Unassembled WGS sequence"/>
</dbReference>
<protein>
    <submittedName>
        <fullName evidence="1">Uncharacterized protein</fullName>
    </submittedName>
</protein>
<reference evidence="1 2" key="1">
    <citation type="journal article" date="2016" name="Nat. Commun.">
        <title>Thousands of microbial genomes shed light on interconnected biogeochemical processes in an aquifer system.</title>
        <authorList>
            <person name="Anantharaman K."/>
            <person name="Brown C.T."/>
            <person name="Hug L.A."/>
            <person name="Sharon I."/>
            <person name="Castelle C.J."/>
            <person name="Probst A.J."/>
            <person name="Thomas B.C."/>
            <person name="Singh A."/>
            <person name="Wilkins M.J."/>
            <person name="Karaoz U."/>
            <person name="Brodie E.L."/>
            <person name="Williams K.H."/>
            <person name="Hubbard S.S."/>
            <person name="Banfield J.F."/>
        </authorList>
    </citation>
    <scope>NUCLEOTIDE SEQUENCE [LARGE SCALE GENOMIC DNA]</scope>
</reference>
<accession>A0A1F7V824</accession>
<organism evidence="1 2">
    <name type="scientific">Candidatus Uhrbacteria bacterium RIFCSPLOWO2_02_FULL_48_12</name>
    <dbReference type="NCBI Taxonomy" id="1802407"/>
    <lineage>
        <taxon>Bacteria</taxon>
        <taxon>Candidatus Uhriibacteriota</taxon>
    </lineage>
</organism>
<comment type="caution">
    <text evidence="1">The sequence shown here is derived from an EMBL/GenBank/DDBJ whole genome shotgun (WGS) entry which is preliminary data.</text>
</comment>
<name>A0A1F7V824_9BACT</name>